<dbReference type="Gene3D" id="3.40.1170.60">
    <property type="match status" value="1"/>
</dbReference>
<dbReference type="Gene3D" id="1.10.150.20">
    <property type="entry name" value="5' to 3' exonuclease, C-terminal subdomain"/>
    <property type="match status" value="1"/>
</dbReference>
<dbReference type="STRING" id="1076935.U4LU47"/>
<keyword evidence="9" id="KW-0227">DNA damage</keyword>
<dbReference type="CDD" id="cd00024">
    <property type="entry name" value="CD_CSD"/>
    <property type="match status" value="1"/>
</dbReference>
<accession>U4LU47</accession>
<keyword evidence="8" id="KW-0479">Metal-binding</keyword>
<feature type="coiled-coil region" evidence="14">
    <location>
        <begin position="1495"/>
        <end position="1522"/>
    </location>
</feature>
<feature type="compositionally biased region" description="Polar residues" evidence="15">
    <location>
        <begin position="1334"/>
        <end position="1346"/>
    </location>
</feature>
<dbReference type="Pfam" id="PF00817">
    <property type="entry name" value="IMS"/>
    <property type="match status" value="1"/>
</dbReference>
<feature type="region of interest" description="Disordered" evidence="15">
    <location>
        <begin position="743"/>
        <end position="782"/>
    </location>
</feature>
<evidence type="ECO:0000256" key="8">
    <source>
        <dbReference type="ARBA" id="ARBA00022723"/>
    </source>
</evidence>
<dbReference type="PANTHER" id="PTHR45990">
    <property type="entry name" value="DNA REPAIR PROTEIN REV1"/>
    <property type="match status" value="1"/>
</dbReference>
<dbReference type="SUPFAM" id="SSF56672">
    <property type="entry name" value="DNA/RNA polymerases"/>
    <property type="match status" value="1"/>
</dbReference>
<feature type="region of interest" description="Disordered" evidence="15">
    <location>
        <begin position="411"/>
        <end position="437"/>
    </location>
</feature>
<dbReference type="GO" id="GO:0070987">
    <property type="term" value="P:error-free translesion synthesis"/>
    <property type="evidence" value="ECO:0007669"/>
    <property type="project" value="TreeGrafter"/>
</dbReference>
<dbReference type="GO" id="GO:0046872">
    <property type="term" value="F:metal ion binding"/>
    <property type="evidence" value="ECO:0007669"/>
    <property type="project" value="UniProtKB-KW"/>
</dbReference>
<dbReference type="Pfam" id="PF00385">
    <property type="entry name" value="Chromo"/>
    <property type="match status" value="1"/>
</dbReference>
<dbReference type="Gene3D" id="3.40.50.10190">
    <property type="entry name" value="BRCT domain"/>
    <property type="match status" value="1"/>
</dbReference>
<feature type="domain" description="Chromo" evidence="16">
    <location>
        <begin position="269"/>
        <end position="337"/>
    </location>
</feature>
<organism evidence="19 20">
    <name type="scientific">Pyronema omphalodes (strain CBS 100304)</name>
    <name type="common">Pyronema confluens</name>
    <dbReference type="NCBI Taxonomy" id="1076935"/>
    <lineage>
        <taxon>Eukaryota</taxon>
        <taxon>Fungi</taxon>
        <taxon>Dikarya</taxon>
        <taxon>Ascomycota</taxon>
        <taxon>Pezizomycotina</taxon>
        <taxon>Pezizomycetes</taxon>
        <taxon>Pezizales</taxon>
        <taxon>Pyronemataceae</taxon>
        <taxon>Pyronema</taxon>
    </lineage>
</organism>
<dbReference type="GO" id="GO:0042276">
    <property type="term" value="P:error-prone translesion synthesis"/>
    <property type="evidence" value="ECO:0007669"/>
    <property type="project" value="TreeGrafter"/>
</dbReference>
<feature type="compositionally biased region" description="Polar residues" evidence="15">
    <location>
        <begin position="220"/>
        <end position="244"/>
    </location>
</feature>
<keyword evidence="11" id="KW-0238">DNA-binding</keyword>
<evidence type="ECO:0000259" key="18">
    <source>
        <dbReference type="PROSITE" id="PS50173"/>
    </source>
</evidence>
<dbReference type="Pfam" id="PF11799">
    <property type="entry name" value="IMS_C"/>
    <property type="match status" value="1"/>
</dbReference>
<evidence type="ECO:0000256" key="13">
    <source>
        <dbReference type="ARBA" id="ARBA00023242"/>
    </source>
</evidence>
<dbReference type="FunFam" id="3.30.1490.100:FF:000001">
    <property type="entry name" value="DNA repair protein REV1"/>
    <property type="match status" value="1"/>
</dbReference>
<evidence type="ECO:0000256" key="11">
    <source>
        <dbReference type="ARBA" id="ARBA00023125"/>
    </source>
</evidence>
<dbReference type="InterPro" id="IPR036775">
    <property type="entry name" value="DNA_pol_Y-fam_lit_finger_sf"/>
</dbReference>
<keyword evidence="14" id="KW-0175">Coiled coil</keyword>
<evidence type="ECO:0000259" key="17">
    <source>
        <dbReference type="PROSITE" id="PS50172"/>
    </source>
</evidence>
<feature type="compositionally biased region" description="Polar residues" evidence="15">
    <location>
        <begin position="576"/>
        <end position="598"/>
    </location>
</feature>
<comment type="subcellular location">
    <subcellularLocation>
        <location evidence="1">Nucleus</location>
    </subcellularLocation>
</comment>
<evidence type="ECO:0000256" key="6">
    <source>
        <dbReference type="ARBA" id="ARBA00022679"/>
    </source>
</evidence>
<dbReference type="SMART" id="SM00298">
    <property type="entry name" value="CHROMO"/>
    <property type="match status" value="1"/>
</dbReference>
<keyword evidence="13" id="KW-0539">Nucleus</keyword>
<dbReference type="Gene3D" id="3.30.70.270">
    <property type="match status" value="1"/>
</dbReference>
<protein>
    <recommendedName>
        <fullName evidence="4">DNA repair protein REV1</fullName>
    </recommendedName>
</protein>
<evidence type="ECO:0000313" key="19">
    <source>
        <dbReference type="EMBL" id="CCX33385.1"/>
    </source>
</evidence>
<dbReference type="GO" id="GO:0003887">
    <property type="term" value="F:DNA-directed DNA polymerase activity"/>
    <property type="evidence" value="ECO:0007669"/>
    <property type="project" value="InterPro"/>
</dbReference>
<dbReference type="InterPro" id="IPR016197">
    <property type="entry name" value="Chromo-like_dom_sf"/>
</dbReference>
<sequence length="1641" mass="183772">MPPSTRRKAQDPAGTYAASKIGDIGTFKANKRQKLQNQNAELQEHGSDTPAIFKGYTITSLGRTNPDANKLREMVVLHGGTWKEEKDGGTIIVTTHVPPKKRDEWRNRKMVTPEWILESINRGKVEDWTEYRVGGAGDSQATLSFGGSIGLKVMSSSRSQNEAPYKSGFKKKVKETPEMGKSSNSQVEIPPSDDEDGEMDKSENTRRRNPRTLPEDETRSPTSPNGTRRSSTRTSAKVSGNTIRTPRMSLDKKQPRTQKTKVKKSKKFYNVECVIGVKKDSENENARLIHVRWEGYPDSDKYWEPEANLREDMKPGALDEMIREYEERKRMKALATKTPSARQTAVKTNDSIVKTSFNGNKHKSWPTEVADSTEKPNHRNVEVADSTEKAPLPAGFSFIHGESFSTVHFSQEAQGDDDFEDTPIAKQTKPPALNSSVVKESVYDTDNILTSPVPGAAPELPSSQFYTQDLVDAQIDAQLQPRRLSEVSIRESIHSTPSPPSSPVPTKSKFPSFQNSNRTYFHNDSIARQLLAEEDIEPSSAQRQLDIEYEDIEPSSAQKQPDVDHEDIEDEDIEDNSQVTPRPRQLQSSPTPEISIQKTPFRFSPAPKSPGAGISSNALDADWLDESFQEDAQLINTPFIPAASRFVERKRPSTNIPSPILESETFDDDAQLINTPYITAASRFMERKRPSPILESPIQTVKKVKYGHPNPEDLINKPTGTGNRNLDLDEDASLFEDDFILHSAQPQVHNSNPRASSNPPRRFDTHSSPPSKESTPDIPQSPVVSYPEAAQVRMRNARTPEEFNQALLTLPAARDRCCLNPNFLTHFFTTSRLHHLSTWKLSLRQSVAAALASHPSQRNLRPRKTRYILHIDFDSFFCSVSLLSHPELKGKPVAVCHGSSKHSTTSDIASCNYVAREKGVKNGMWLERARKLCPALVTLPYDFEAYKEASRIFYDVVLGVGPERIQAVSVDEVLVDCSNLICDNYSATVVRELKVMELAERIRNEVREKTRCEVSVGVGTNVLLARVALRKAKPAGQAMVTEATSREVMGMLDVRDLPGIGGKTAEGISQHWQSSTVADIRRISKEELQRQLGEKTGQRVYDMCRGIDTTEVGEAEVVRESLSVAVNWGVRFYKKEQFVNFLSRLAEYVEEKLKLEGLKGHKLTFSIAKRAEGQPFETTKFLGCGKCDMISKTEKFVESTNSAKAIMKACLGIYNRLTIQVGDIRGLTIQMTELEEDTGKSKQQTLQFQRIPKTEKISPNPKNQTNTTPSAQPQKFFPNSESNQSTPPKPAAPSRKGKEKATSYTPENPSSPSVFDRDKYPIDSPDSHTRQWPLKNSSSGSPQNRLDNIDFSNPAVKEFLVSPTRTNRYTHPSNFRSPAKSGTSKNTIGTPSKSKLFAAFQKSPPKRTAADPAEDDEDPFVPFTPNQIPSSAQPIFGTPISPRTRASLLAAAATQVTFEPPAEANPPPIIPHFYDAAGKDITDWLFLPLSEEHEVKKLLKGKKEAEERVAAAAREAERAVAARQNTDRVREGDARNWRRKGELWLSIGRPVKKEHMHSVNMALARWAKEVEQPITREDREEVIEFLKGLVEEEEMDKAGVFLRFLKGLARDMPEWRWLAEVCELTVREAARKRLGWENVVF</sequence>
<dbReference type="InterPro" id="IPR043128">
    <property type="entry name" value="Rev_trsase/Diguanyl_cyclase"/>
</dbReference>
<comment type="similarity">
    <text evidence="2">Belongs to the DNA polymerase type-Y family.</text>
</comment>
<feature type="compositionally biased region" description="Polar residues" evidence="15">
    <location>
        <begin position="1260"/>
        <end position="1286"/>
    </location>
</feature>
<keyword evidence="5" id="KW-0237">DNA synthesis</keyword>
<dbReference type="GO" id="GO:0005634">
    <property type="term" value="C:nucleus"/>
    <property type="evidence" value="ECO:0007669"/>
    <property type="project" value="UniProtKB-SubCell"/>
</dbReference>
<gene>
    <name evidence="19" type="ORF">PCON_01066</name>
</gene>
<evidence type="ECO:0000256" key="3">
    <source>
        <dbReference type="ARBA" id="ARBA00011353"/>
    </source>
</evidence>
<evidence type="ECO:0000256" key="9">
    <source>
        <dbReference type="ARBA" id="ARBA00022763"/>
    </source>
</evidence>
<evidence type="ECO:0000313" key="20">
    <source>
        <dbReference type="Proteomes" id="UP000018144"/>
    </source>
</evidence>
<dbReference type="InterPro" id="IPR053848">
    <property type="entry name" value="IMS_HHH_1"/>
</dbReference>
<evidence type="ECO:0000256" key="10">
    <source>
        <dbReference type="ARBA" id="ARBA00022842"/>
    </source>
</evidence>
<dbReference type="GO" id="GO:0003684">
    <property type="term" value="F:damaged DNA binding"/>
    <property type="evidence" value="ECO:0007669"/>
    <property type="project" value="InterPro"/>
</dbReference>
<feature type="compositionally biased region" description="Low complexity" evidence="15">
    <location>
        <begin position="504"/>
        <end position="513"/>
    </location>
</feature>
<dbReference type="InterPro" id="IPR043502">
    <property type="entry name" value="DNA/RNA_pol_sf"/>
</dbReference>
<feature type="domain" description="BRCT" evidence="17">
    <location>
        <begin position="48"/>
        <end position="133"/>
    </location>
</feature>
<feature type="region of interest" description="Disordered" evidence="15">
    <location>
        <begin position="155"/>
        <end position="264"/>
    </location>
</feature>
<evidence type="ECO:0000256" key="4">
    <source>
        <dbReference type="ARBA" id="ARBA00020399"/>
    </source>
</evidence>
<feature type="region of interest" description="Disordered" evidence="15">
    <location>
        <begin position="705"/>
        <end position="727"/>
    </location>
</feature>
<dbReference type="InterPro" id="IPR001357">
    <property type="entry name" value="BRCT_dom"/>
</dbReference>
<dbReference type="PROSITE" id="PS50173">
    <property type="entry name" value="UMUC"/>
    <property type="match status" value="1"/>
</dbReference>
<evidence type="ECO:0000256" key="12">
    <source>
        <dbReference type="ARBA" id="ARBA00023204"/>
    </source>
</evidence>
<keyword evidence="10" id="KW-0460">Magnesium</keyword>
<feature type="region of interest" description="Disordered" evidence="15">
    <location>
        <begin position="355"/>
        <end position="387"/>
    </location>
</feature>
<dbReference type="GO" id="GO:0017125">
    <property type="term" value="F:deoxycytidyl transferase activity"/>
    <property type="evidence" value="ECO:0007669"/>
    <property type="project" value="TreeGrafter"/>
</dbReference>
<dbReference type="GO" id="GO:0006338">
    <property type="term" value="P:chromatin remodeling"/>
    <property type="evidence" value="ECO:0007669"/>
    <property type="project" value="UniProtKB-ARBA"/>
</dbReference>
<dbReference type="SUPFAM" id="SSF54160">
    <property type="entry name" value="Chromo domain-like"/>
    <property type="match status" value="1"/>
</dbReference>
<dbReference type="GO" id="GO:0006281">
    <property type="term" value="P:DNA repair"/>
    <property type="evidence" value="ECO:0007669"/>
    <property type="project" value="UniProtKB-KW"/>
</dbReference>
<feature type="compositionally biased region" description="Basic residues" evidence="15">
    <location>
        <begin position="255"/>
        <end position="264"/>
    </location>
</feature>
<evidence type="ECO:0000259" key="16">
    <source>
        <dbReference type="PROSITE" id="PS50013"/>
    </source>
</evidence>
<dbReference type="Gene3D" id="2.40.50.40">
    <property type="match status" value="1"/>
</dbReference>
<dbReference type="eggNOG" id="KOG2093">
    <property type="taxonomic scope" value="Eukaryota"/>
</dbReference>
<comment type="subunit">
    <text evidence="3">Component of the NuA4 histone acetyltransferase complex.</text>
</comment>
<feature type="compositionally biased region" description="Basic and acidic residues" evidence="15">
    <location>
        <begin position="1315"/>
        <end position="1329"/>
    </location>
</feature>
<dbReference type="InterPro" id="IPR000953">
    <property type="entry name" value="Chromo/chromo_shadow_dom"/>
</dbReference>
<dbReference type="Proteomes" id="UP000018144">
    <property type="component" value="Unassembled WGS sequence"/>
</dbReference>
<dbReference type="SUPFAM" id="SSF52113">
    <property type="entry name" value="BRCT domain"/>
    <property type="match status" value="1"/>
</dbReference>
<evidence type="ECO:0000256" key="7">
    <source>
        <dbReference type="ARBA" id="ARBA00022695"/>
    </source>
</evidence>
<evidence type="ECO:0000256" key="14">
    <source>
        <dbReference type="SAM" id="Coils"/>
    </source>
</evidence>
<dbReference type="Pfam" id="PF21999">
    <property type="entry name" value="IMS_HHH_1"/>
    <property type="match status" value="1"/>
</dbReference>
<evidence type="ECO:0000256" key="1">
    <source>
        <dbReference type="ARBA" id="ARBA00004123"/>
    </source>
</evidence>
<dbReference type="Pfam" id="PF16589">
    <property type="entry name" value="BRCT_2"/>
    <property type="match status" value="1"/>
</dbReference>
<dbReference type="PROSITE" id="PS50013">
    <property type="entry name" value="CHROMO_2"/>
    <property type="match status" value="1"/>
</dbReference>
<feature type="domain" description="UmuC" evidence="18">
    <location>
        <begin position="868"/>
        <end position="1061"/>
    </location>
</feature>
<dbReference type="Gene3D" id="6.10.250.1490">
    <property type="match status" value="1"/>
</dbReference>
<evidence type="ECO:0000256" key="15">
    <source>
        <dbReference type="SAM" id="MobiDB-lite"/>
    </source>
</evidence>
<feature type="compositionally biased region" description="Basic and acidic residues" evidence="15">
    <location>
        <begin position="372"/>
        <end position="387"/>
    </location>
</feature>
<keyword evidence="12" id="KW-0234">DNA repair</keyword>
<dbReference type="PANTHER" id="PTHR45990:SF1">
    <property type="entry name" value="DNA REPAIR PROTEIN REV1"/>
    <property type="match status" value="1"/>
</dbReference>
<evidence type="ECO:0000256" key="2">
    <source>
        <dbReference type="ARBA" id="ARBA00010945"/>
    </source>
</evidence>
<feature type="compositionally biased region" description="Polar residues" evidence="15">
    <location>
        <begin position="744"/>
        <end position="759"/>
    </location>
</feature>
<dbReference type="Gene3D" id="3.30.1490.100">
    <property type="entry name" value="DNA polymerase, Y-family, little finger domain"/>
    <property type="match status" value="1"/>
</dbReference>
<feature type="region of interest" description="Disordered" evidence="15">
    <location>
        <begin position="1235"/>
        <end position="1351"/>
    </location>
</feature>
<dbReference type="InterPro" id="IPR038401">
    <property type="entry name" value="Rev1_C_sf"/>
</dbReference>
<reference evidence="19 20" key="1">
    <citation type="journal article" date="2013" name="PLoS Genet.">
        <title>The genome and development-dependent transcriptomes of Pyronema confluens: a window into fungal evolution.</title>
        <authorList>
            <person name="Traeger S."/>
            <person name="Altegoer F."/>
            <person name="Freitag M."/>
            <person name="Gabaldon T."/>
            <person name="Kempken F."/>
            <person name="Kumar A."/>
            <person name="Marcet-Houben M."/>
            <person name="Poggeler S."/>
            <person name="Stajich J.E."/>
            <person name="Nowrousian M."/>
        </authorList>
    </citation>
    <scope>NUCLEOTIDE SEQUENCE [LARGE SCALE GENOMIC DNA]</scope>
    <source>
        <strain evidence="20">CBS 100304</strain>
        <tissue evidence="19">Vegetative mycelium</tissue>
    </source>
</reference>
<proteinExistence type="inferred from homology"/>
<dbReference type="EMBL" id="HF936048">
    <property type="protein sequence ID" value="CCX33385.1"/>
    <property type="molecule type" value="Genomic_DNA"/>
</dbReference>
<keyword evidence="6" id="KW-0808">Transferase</keyword>
<evidence type="ECO:0000256" key="5">
    <source>
        <dbReference type="ARBA" id="ARBA00022634"/>
    </source>
</evidence>
<dbReference type="InterPro" id="IPR036420">
    <property type="entry name" value="BRCT_dom_sf"/>
</dbReference>
<feature type="region of interest" description="Disordered" evidence="15">
    <location>
        <begin position="572"/>
        <end position="611"/>
    </location>
</feature>
<dbReference type="SUPFAM" id="SSF100879">
    <property type="entry name" value="Lesion bypass DNA polymerase (Y-family), little finger domain"/>
    <property type="match status" value="1"/>
</dbReference>
<dbReference type="InterPro" id="IPR017961">
    <property type="entry name" value="DNA_pol_Y-fam_little_finger"/>
</dbReference>
<feature type="region of interest" description="Disordered" evidence="15">
    <location>
        <begin position="1364"/>
        <end position="1391"/>
    </location>
</feature>
<dbReference type="InterPro" id="IPR023780">
    <property type="entry name" value="Chromo_domain"/>
</dbReference>
<dbReference type="PROSITE" id="PS50172">
    <property type="entry name" value="BRCT"/>
    <property type="match status" value="1"/>
</dbReference>
<feature type="region of interest" description="Disordered" evidence="15">
    <location>
        <begin position="489"/>
        <end position="517"/>
    </location>
</feature>
<feature type="compositionally biased region" description="Polar residues" evidence="15">
    <location>
        <begin position="1302"/>
        <end position="1313"/>
    </location>
</feature>
<dbReference type="Gene3D" id="1.20.58.1280">
    <property type="entry name" value="DNA repair protein Rev1, C-terminal domain"/>
    <property type="match status" value="1"/>
</dbReference>
<keyword evidence="7" id="KW-0548">Nucleotidyltransferase</keyword>
<name>U4LU47_PYROM</name>
<dbReference type="OrthoDB" id="427711at2759"/>
<dbReference type="InterPro" id="IPR001126">
    <property type="entry name" value="UmuC"/>
</dbReference>
<dbReference type="SMART" id="SM00292">
    <property type="entry name" value="BRCT"/>
    <property type="match status" value="1"/>
</dbReference>
<keyword evidence="20" id="KW-1185">Reference proteome</keyword>